<dbReference type="PANTHER" id="PTHR43401:SF2">
    <property type="entry name" value="L-THREONINE 3-DEHYDROGENASE"/>
    <property type="match status" value="1"/>
</dbReference>
<evidence type="ECO:0000259" key="3">
    <source>
        <dbReference type="Pfam" id="PF08240"/>
    </source>
</evidence>
<dbReference type="InterPro" id="IPR011032">
    <property type="entry name" value="GroES-like_sf"/>
</dbReference>
<dbReference type="eggNOG" id="COG1063">
    <property type="taxonomic scope" value="Bacteria"/>
</dbReference>
<dbReference type="GO" id="GO:0016491">
    <property type="term" value="F:oxidoreductase activity"/>
    <property type="evidence" value="ECO:0007669"/>
    <property type="project" value="UniProtKB-KW"/>
</dbReference>
<keyword evidence="5" id="KW-1185">Reference proteome</keyword>
<organism evidence="4 5">
    <name type="scientific">Syntrophobacter fumaroxidans (strain DSM 10017 / MPOB)</name>
    <dbReference type="NCBI Taxonomy" id="335543"/>
    <lineage>
        <taxon>Bacteria</taxon>
        <taxon>Pseudomonadati</taxon>
        <taxon>Thermodesulfobacteriota</taxon>
        <taxon>Syntrophobacteria</taxon>
        <taxon>Syntrophobacterales</taxon>
        <taxon>Syntrophobacteraceae</taxon>
        <taxon>Syntrophobacter</taxon>
    </lineage>
</organism>
<dbReference type="RefSeq" id="WP_011699102.1">
    <property type="nucleotide sequence ID" value="NC_008554.1"/>
</dbReference>
<dbReference type="HOGENOM" id="CLU_026673_11_0_7"/>
<dbReference type="InParanoid" id="A0LKI1"/>
<feature type="domain" description="Alcohol dehydrogenase-like C-terminal" evidence="2">
    <location>
        <begin position="213"/>
        <end position="344"/>
    </location>
</feature>
<dbReference type="OrthoDB" id="9774952at2"/>
<evidence type="ECO:0000259" key="2">
    <source>
        <dbReference type="Pfam" id="PF00107"/>
    </source>
</evidence>
<dbReference type="STRING" id="335543.Sfum_2251"/>
<dbReference type="SUPFAM" id="SSF51735">
    <property type="entry name" value="NAD(P)-binding Rossmann-fold domains"/>
    <property type="match status" value="1"/>
</dbReference>
<protein>
    <submittedName>
        <fullName evidence="4">Alcohol dehydrogenase GroES domain protein</fullName>
    </submittedName>
</protein>
<dbReference type="KEGG" id="sfu:Sfum_2251"/>
<name>A0LKI1_SYNFM</name>
<feature type="domain" description="Alcohol dehydrogenase-like N-terminal" evidence="3">
    <location>
        <begin position="47"/>
        <end position="174"/>
    </location>
</feature>
<evidence type="ECO:0000256" key="1">
    <source>
        <dbReference type="ARBA" id="ARBA00023002"/>
    </source>
</evidence>
<dbReference type="InterPro" id="IPR050129">
    <property type="entry name" value="Zn_alcohol_dh"/>
</dbReference>
<dbReference type="Proteomes" id="UP000001784">
    <property type="component" value="Chromosome"/>
</dbReference>
<dbReference type="InterPro" id="IPR013154">
    <property type="entry name" value="ADH-like_N"/>
</dbReference>
<dbReference type="Pfam" id="PF08240">
    <property type="entry name" value="ADH_N"/>
    <property type="match status" value="1"/>
</dbReference>
<evidence type="ECO:0000313" key="5">
    <source>
        <dbReference type="Proteomes" id="UP000001784"/>
    </source>
</evidence>
<dbReference type="Pfam" id="PF00107">
    <property type="entry name" value="ADH_zinc_N"/>
    <property type="match status" value="1"/>
</dbReference>
<keyword evidence="1" id="KW-0560">Oxidoreductase</keyword>
<dbReference type="InterPro" id="IPR013149">
    <property type="entry name" value="ADH-like_C"/>
</dbReference>
<dbReference type="EMBL" id="CP000478">
    <property type="protein sequence ID" value="ABK17933.1"/>
    <property type="molecule type" value="Genomic_DNA"/>
</dbReference>
<dbReference type="Gene3D" id="3.40.50.720">
    <property type="entry name" value="NAD(P)-binding Rossmann-like Domain"/>
    <property type="match status" value="1"/>
</dbReference>
<evidence type="ECO:0000313" key="4">
    <source>
        <dbReference type="EMBL" id="ABK17933.1"/>
    </source>
</evidence>
<dbReference type="PANTHER" id="PTHR43401">
    <property type="entry name" value="L-THREONINE 3-DEHYDROGENASE"/>
    <property type="match status" value="1"/>
</dbReference>
<proteinExistence type="predicted"/>
<dbReference type="AlphaFoldDB" id="A0LKI1"/>
<dbReference type="InterPro" id="IPR036291">
    <property type="entry name" value="NAD(P)-bd_dom_sf"/>
</dbReference>
<accession>A0LKI1</accession>
<sequence>MKALVYRRSVVRYLLGRLLSRFRPRRFFPRVTPLRLEQVPFAPPSTDWVTLRPRYCGICGSDLRLLQGVESYLLEPYASLPAVLGHEVVAEVVDAPAGSAWKPGDRVVVEPVLHCEVRGVPPCRSCAAGHYNLCENFTTGGLPPGTVLGYTRGVGGGMAELMAAHPRQLIRVPEEMPDETAVLTDSLASALQPALDHFPADGGTVVVYGAGILGQHLIRILRALGSAARLVAVARHPFQGDLALRGGADSVLLSPGRARLGEAVGARMMPTTLGGGNLEGGADLIFDCVGSSHSLQEGLLVLRGRGTYVMVGTAGRLGPVDFSSLWFRELRMTGSACYAYASFRGQTVRTYRMAVDLLADPRFPIEGLLTHVFGLDAYPDAFQTAFDKARNRSVKVAFDVSRMEGRSPVPTPKGK</sequence>
<reference evidence="4 5" key="1">
    <citation type="submission" date="2006-10" db="EMBL/GenBank/DDBJ databases">
        <title>Complete sequence of Syntrophobacter fumaroxidans MPOB.</title>
        <authorList>
            <consortium name="US DOE Joint Genome Institute"/>
            <person name="Copeland A."/>
            <person name="Lucas S."/>
            <person name="Lapidus A."/>
            <person name="Barry K."/>
            <person name="Detter J.C."/>
            <person name="Glavina del Rio T."/>
            <person name="Hammon N."/>
            <person name="Israni S."/>
            <person name="Pitluck S."/>
            <person name="Goltsman E.G."/>
            <person name="Martinez M."/>
            <person name="Schmutz J."/>
            <person name="Larimer F."/>
            <person name="Land M."/>
            <person name="Hauser L."/>
            <person name="Kyrpides N."/>
            <person name="Kim E."/>
            <person name="Boone D.R."/>
            <person name="Brockman F."/>
            <person name="Culley D."/>
            <person name="Ferry J."/>
            <person name="Gunsalus R."/>
            <person name="McInerney M.J."/>
            <person name="Morrison M."/>
            <person name="Plugge C."/>
            <person name="Rohlin L."/>
            <person name="Scholten J."/>
            <person name="Sieber J."/>
            <person name="Stams A.J.M."/>
            <person name="Worm P."/>
            <person name="Henstra A.M."/>
            <person name="Richardson P."/>
        </authorList>
    </citation>
    <scope>NUCLEOTIDE SEQUENCE [LARGE SCALE GENOMIC DNA]</scope>
    <source>
        <strain evidence="5">DSM 10017 / MPOB</strain>
    </source>
</reference>
<gene>
    <name evidence="4" type="ordered locus">Sfum_2251</name>
</gene>
<dbReference type="SUPFAM" id="SSF50129">
    <property type="entry name" value="GroES-like"/>
    <property type="match status" value="1"/>
</dbReference>
<dbReference type="Gene3D" id="3.90.180.10">
    <property type="entry name" value="Medium-chain alcohol dehydrogenases, catalytic domain"/>
    <property type="match status" value="1"/>
</dbReference>